<dbReference type="EMBL" id="JAMKFB020000024">
    <property type="protein sequence ID" value="KAL0156013.1"/>
    <property type="molecule type" value="Genomic_DNA"/>
</dbReference>
<sequence length="59" mass="6616">RAGIDQSRVRSQRLEGRRHVRSQSRQFVHGRHGDEETHGGVQETADGSGEAARRKPPTQ</sequence>
<organism evidence="2 3">
    <name type="scientific">Cirrhinus mrigala</name>
    <name type="common">Mrigala</name>
    <dbReference type="NCBI Taxonomy" id="683832"/>
    <lineage>
        <taxon>Eukaryota</taxon>
        <taxon>Metazoa</taxon>
        <taxon>Chordata</taxon>
        <taxon>Craniata</taxon>
        <taxon>Vertebrata</taxon>
        <taxon>Euteleostomi</taxon>
        <taxon>Actinopterygii</taxon>
        <taxon>Neopterygii</taxon>
        <taxon>Teleostei</taxon>
        <taxon>Ostariophysi</taxon>
        <taxon>Cypriniformes</taxon>
        <taxon>Cyprinidae</taxon>
        <taxon>Labeoninae</taxon>
        <taxon>Labeonini</taxon>
        <taxon>Cirrhinus</taxon>
    </lineage>
</organism>
<evidence type="ECO:0000256" key="1">
    <source>
        <dbReference type="SAM" id="MobiDB-lite"/>
    </source>
</evidence>
<name>A0ABD0N371_CIRMR</name>
<feature type="non-terminal residue" evidence="2">
    <location>
        <position position="1"/>
    </location>
</feature>
<protein>
    <submittedName>
        <fullName evidence="2">Uncharacterized protein</fullName>
    </submittedName>
</protein>
<gene>
    <name evidence="2" type="ORF">M9458_047259</name>
</gene>
<dbReference type="Proteomes" id="UP001529510">
    <property type="component" value="Unassembled WGS sequence"/>
</dbReference>
<comment type="caution">
    <text evidence="2">The sequence shown here is derived from an EMBL/GenBank/DDBJ whole genome shotgun (WGS) entry which is preliminary data.</text>
</comment>
<evidence type="ECO:0000313" key="3">
    <source>
        <dbReference type="Proteomes" id="UP001529510"/>
    </source>
</evidence>
<keyword evidence="3" id="KW-1185">Reference proteome</keyword>
<proteinExistence type="predicted"/>
<feature type="non-terminal residue" evidence="2">
    <location>
        <position position="59"/>
    </location>
</feature>
<accession>A0ABD0N371</accession>
<feature type="region of interest" description="Disordered" evidence="1">
    <location>
        <begin position="1"/>
        <end position="59"/>
    </location>
</feature>
<evidence type="ECO:0000313" key="2">
    <source>
        <dbReference type="EMBL" id="KAL0156013.1"/>
    </source>
</evidence>
<dbReference type="AlphaFoldDB" id="A0ABD0N371"/>
<reference evidence="2 3" key="1">
    <citation type="submission" date="2024-05" db="EMBL/GenBank/DDBJ databases">
        <title>Genome sequencing and assembly of Indian major carp, Cirrhinus mrigala (Hamilton, 1822).</title>
        <authorList>
            <person name="Mohindra V."/>
            <person name="Chowdhury L.M."/>
            <person name="Lal K."/>
            <person name="Jena J.K."/>
        </authorList>
    </citation>
    <scope>NUCLEOTIDE SEQUENCE [LARGE SCALE GENOMIC DNA]</scope>
    <source>
        <strain evidence="2">CM1030</strain>
        <tissue evidence="2">Blood</tissue>
    </source>
</reference>